<reference evidence="3" key="1">
    <citation type="submission" date="2017-09" db="EMBL/GenBank/DDBJ databases">
        <title>Depth-based differentiation of microbial function through sediment-hosted aquifers and enrichment of novel symbionts in the deep terrestrial subsurface.</title>
        <authorList>
            <person name="Probst A.J."/>
            <person name="Ladd B."/>
            <person name="Jarett J.K."/>
            <person name="Geller-Mcgrath D.E."/>
            <person name="Sieber C.M.K."/>
            <person name="Emerson J.B."/>
            <person name="Anantharaman K."/>
            <person name="Thomas B.C."/>
            <person name="Malmstrom R."/>
            <person name="Stieglmeier M."/>
            <person name="Klingl A."/>
            <person name="Woyke T."/>
            <person name="Ryan C.M."/>
            <person name="Banfield J.F."/>
        </authorList>
    </citation>
    <scope>NUCLEOTIDE SEQUENCE [LARGE SCALE GENOMIC DNA]</scope>
</reference>
<comment type="caution">
    <text evidence="2">The sequence shown here is derived from an EMBL/GenBank/DDBJ whole genome shotgun (WGS) entry which is preliminary data.</text>
</comment>
<dbReference type="SUPFAM" id="SSF55826">
    <property type="entry name" value="YbaK/ProRS associated domain"/>
    <property type="match status" value="1"/>
</dbReference>
<sequence length="151" mass="16464">MNQKFFNYLKSQNLNFDITTFSRSTRTSVDAATALGCQLGQIAKSFIFKIADNHLLLIVASGANRVDENKIGALIGQKISKADADFVQKHTGYAIGGVPSFGFSTPIITYIDEDLLNFSQIWSAAGDSHSVFSLSPQNLVRLTRGIITCVK</sequence>
<feature type="domain" description="YbaK/aminoacyl-tRNA synthetase-associated" evidence="1">
    <location>
        <begin position="24"/>
        <end position="142"/>
    </location>
</feature>
<evidence type="ECO:0000259" key="1">
    <source>
        <dbReference type="Pfam" id="PF04073"/>
    </source>
</evidence>
<dbReference type="GO" id="GO:0002161">
    <property type="term" value="F:aminoacyl-tRNA deacylase activity"/>
    <property type="evidence" value="ECO:0007669"/>
    <property type="project" value="InterPro"/>
</dbReference>
<organism evidence="2 3">
    <name type="scientific">Candidatus Shapirobacteria bacterium CG06_land_8_20_14_3_00_40_12</name>
    <dbReference type="NCBI Taxonomy" id="1974881"/>
    <lineage>
        <taxon>Bacteria</taxon>
        <taxon>Candidatus Shapironibacteriota</taxon>
    </lineage>
</organism>
<dbReference type="AlphaFoldDB" id="A0A2M7ASI9"/>
<dbReference type="PANTHER" id="PTHR30411">
    <property type="entry name" value="CYTOPLASMIC PROTEIN"/>
    <property type="match status" value="1"/>
</dbReference>
<gene>
    <name evidence="2" type="ORF">COS78_01570</name>
</gene>
<dbReference type="CDD" id="cd04333">
    <property type="entry name" value="ProX_deacylase"/>
    <property type="match status" value="1"/>
</dbReference>
<accession>A0A2M7ASI9</accession>
<dbReference type="Pfam" id="PF04073">
    <property type="entry name" value="tRNA_edit"/>
    <property type="match status" value="1"/>
</dbReference>
<proteinExistence type="predicted"/>
<dbReference type="EMBL" id="PEWA01000018">
    <property type="protein sequence ID" value="PIU73584.1"/>
    <property type="molecule type" value="Genomic_DNA"/>
</dbReference>
<evidence type="ECO:0000313" key="3">
    <source>
        <dbReference type="Proteomes" id="UP000231407"/>
    </source>
</evidence>
<dbReference type="Gene3D" id="3.90.960.10">
    <property type="entry name" value="YbaK/aminoacyl-tRNA synthetase-associated domain"/>
    <property type="match status" value="1"/>
</dbReference>
<evidence type="ECO:0000313" key="2">
    <source>
        <dbReference type="EMBL" id="PIU73584.1"/>
    </source>
</evidence>
<protein>
    <recommendedName>
        <fullName evidence="1">YbaK/aminoacyl-tRNA synthetase-associated domain-containing protein</fullName>
    </recommendedName>
</protein>
<name>A0A2M7ASI9_9BACT</name>
<dbReference type="PANTHER" id="PTHR30411:SF1">
    <property type="entry name" value="CYTOPLASMIC PROTEIN"/>
    <property type="match status" value="1"/>
</dbReference>
<dbReference type="Proteomes" id="UP000231407">
    <property type="component" value="Unassembled WGS sequence"/>
</dbReference>
<dbReference type="InterPro" id="IPR036754">
    <property type="entry name" value="YbaK/aa-tRNA-synt-asso_dom_sf"/>
</dbReference>
<dbReference type="InterPro" id="IPR007214">
    <property type="entry name" value="YbaK/aa-tRNA-synth-assoc-dom"/>
</dbReference>